<protein>
    <submittedName>
        <fullName evidence="3">DUF1311 domain-containing protein</fullName>
    </submittedName>
    <submittedName>
        <fullName evidence="4">Uncharacterized protein conserved in bacteria</fullName>
    </submittedName>
</protein>
<reference evidence="4 5" key="1">
    <citation type="submission" date="2018-07" db="EMBL/GenBank/DDBJ databases">
        <authorList>
            <consortium name="Pathogen Informatics"/>
        </authorList>
    </citation>
    <scope>NUCLEOTIDE SEQUENCE [LARGE SCALE GENOMIC DNA]</scope>
    <source>
        <strain evidence="4 5">4300STDY7045823</strain>
    </source>
</reference>
<feature type="signal peptide" evidence="1">
    <location>
        <begin position="1"/>
        <end position="19"/>
    </location>
</feature>
<evidence type="ECO:0000313" key="3">
    <source>
        <dbReference type="EMBL" id="QNV22322.1"/>
    </source>
</evidence>
<evidence type="ECO:0000256" key="1">
    <source>
        <dbReference type="SAM" id="SignalP"/>
    </source>
</evidence>
<dbReference type="Proteomes" id="UP000252694">
    <property type="component" value="Unassembled WGS sequence"/>
</dbReference>
<evidence type="ECO:0000313" key="4">
    <source>
        <dbReference type="EMBL" id="SST31939.1"/>
    </source>
</evidence>
<feature type="domain" description="Lysozyme inhibitor LprI-like N-terminal" evidence="2">
    <location>
        <begin position="45"/>
        <end position="111"/>
    </location>
</feature>
<dbReference type="AlphaFoldDB" id="A0A242TV22"/>
<dbReference type="EMBL" id="CP061525">
    <property type="protein sequence ID" value="QNV22322.1"/>
    <property type="molecule type" value="Genomic_DNA"/>
</dbReference>
<feature type="chain" id="PRO_5042693112" evidence="1">
    <location>
        <begin position="20"/>
        <end position="118"/>
    </location>
</feature>
<organism evidence="4 5">
    <name type="scientific">Acinetobacter baumannii</name>
    <dbReference type="NCBI Taxonomy" id="470"/>
    <lineage>
        <taxon>Bacteria</taxon>
        <taxon>Pseudomonadati</taxon>
        <taxon>Pseudomonadota</taxon>
        <taxon>Gammaproteobacteria</taxon>
        <taxon>Moraxellales</taxon>
        <taxon>Moraxellaceae</taxon>
        <taxon>Acinetobacter</taxon>
        <taxon>Acinetobacter calcoaceticus/baumannii complex</taxon>
    </lineage>
</organism>
<gene>
    <name evidence="3" type="ORF">FQZ18_02845</name>
    <name evidence="4" type="ORF">SAMEA104305318_03819</name>
</gene>
<dbReference type="Proteomes" id="UP000516419">
    <property type="component" value="Chromosome"/>
</dbReference>
<accession>A0A242TV22</accession>
<evidence type="ECO:0000259" key="2">
    <source>
        <dbReference type="Pfam" id="PF07007"/>
    </source>
</evidence>
<dbReference type="EMBL" id="UFMQ01000032">
    <property type="protein sequence ID" value="SST31939.1"/>
    <property type="molecule type" value="Genomic_DNA"/>
</dbReference>
<evidence type="ECO:0000313" key="6">
    <source>
        <dbReference type="Proteomes" id="UP000516419"/>
    </source>
</evidence>
<dbReference type="RefSeq" id="WP_000821707.1">
    <property type="nucleotide sequence ID" value="NZ_CAJHGV010000013.1"/>
</dbReference>
<proteinExistence type="predicted"/>
<keyword evidence="1" id="KW-0732">Signal</keyword>
<sequence length="118" mass="13583">MKRILLLATASLLSFGTFANCEIYFNDPTDVAKCYEDESFAKVTSNLKKLKEISKEQLTYNPNVINDLNKSQKAWLLYRDSYCTTYSFYHGERNAHANCIVQLNNDRAKQLKTDIDAN</sequence>
<name>A0A242TV22_ACIBA</name>
<dbReference type="Pfam" id="PF07007">
    <property type="entry name" value="LprI"/>
    <property type="match status" value="1"/>
</dbReference>
<dbReference type="Gene3D" id="1.20.1270.180">
    <property type="match status" value="1"/>
</dbReference>
<reference evidence="3 6" key="2">
    <citation type="submission" date="2020-09" db="EMBL/GenBank/DDBJ databases">
        <title>Carbapenem-Resistant Acinetobacter baumannii devoid of typical resistance factors.</title>
        <authorList>
            <person name="Hoffmann M."/>
            <person name="Luo Y."/>
            <person name="Strain E."/>
            <person name="Rand H."/>
            <person name="Javkar K.G."/>
        </authorList>
    </citation>
    <scope>NUCLEOTIDE SEQUENCE [LARGE SCALE GENOMIC DNA]</scope>
    <source>
        <strain evidence="3 6">CFSAN093705</strain>
    </source>
</reference>
<dbReference type="InterPro" id="IPR009739">
    <property type="entry name" value="LprI-like_N"/>
</dbReference>
<evidence type="ECO:0000313" key="5">
    <source>
        <dbReference type="Proteomes" id="UP000252694"/>
    </source>
</evidence>